<dbReference type="GO" id="GO:0031941">
    <property type="term" value="C:filamentous actin"/>
    <property type="evidence" value="ECO:0007669"/>
    <property type="project" value="TreeGrafter"/>
</dbReference>
<dbReference type="Pfam" id="PF15936">
    <property type="entry name" value="DUF4749"/>
    <property type="match status" value="1"/>
</dbReference>
<evidence type="ECO:0000256" key="2">
    <source>
        <dbReference type="SAM" id="MobiDB-lite"/>
    </source>
</evidence>
<dbReference type="GO" id="GO:0030018">
    <property type="term" value="C:Z disc"/>
    <property type="evidence" value="ECO:0007669"/>
    <property type="project" value="TreeGrafter"/>
</dbReference>
<feature type="compositionally biased region" description="Basic and acidic residues" evidence="2">
    <location>
        <begin position="35"/>
        <end position="49"/>
    </location>
</feature>
<evidence type="ECO:0000259" key="3">
    <source>
        <dbReference type="SMART" id="SM00735"/>
    </source>
</evidence>
<feature type="domain" description="Zasp-like motif" evidence="3">
    <location>
        <begin position="15"/>
        <end position="40"/>
    </location>
</feature>
<dbReference type="InterPro" id="IPR050604">
    <property type="entry name" value="PDZ-LIM_domain"/>
</dbReference>
<dbReference type="STRING" id="75743.A0A401PKX3"/>
<dbReference type="GO" id="GO:0003779">
    <property type="term" value="F:actin binding"/>
    <property type="evidence" value="ECO:0007669"/>
    <property type="project" value="TreeGrafter"/>
</dbReference>
<dbReference type="GO" id="GO:0051371">
    <property type="term" value="F:muscle alpha-actinin binding"/>
    <property type="evidence" value="ECO:0007669"/>
    <property type="project" value="TreeGrafter"/>
</dbReference>
<proteinExistence type="predicted"/>
<dbReference type="InterPro" id="IPR031847">
    <property type="entry name" value="PDLI1-4/Zasp-like_mid"/>
</dbReference>
<dbReference type="PANTHER" id="PTHR24214:SF32">
    <property type="entry name" value="PDZ AND LIM DOMAIN PROTEIN 5"/>
    <property type="match status" value="1"/>
</dbReference>
<dbReference type="SMART" id="SM00735">
    <property type="entry name" value="ZM"/>
    <property type="match status" value="1"/>
</dbReference>
<dbReference type="EMBL" id="BFAA01000727">
    <property type="protein sequence ID" value="GCB73748.1"/>
    <property type="molecule type" value="Genomic_DNA"/>
</dbReference>
<dbReference type="GO" id="GO:0061061">
    <property type="term" value="P:muscle structure development"/>
    <property type="evidence" value="ECO:0007669"/>
    <property type="project" value="TreeGrafter"/>
</dbReference>
<keyword evidence="1" id="KW-0440">LIM domain</keyword>
<keyword evidence="1" id="KW-0479">Metal-binding</keyword>
<dbReference type="InterPro" id="IPR006643">
    <property type="entry name" value="Zasp-like_motif"/>
</dbReference>
<feature type="region of interest" description="Disordered" evidence="2">
    <location>
        <begin position="35"/>
        <end position="94"/>
    </location>
</feature>
<protein>
    <recommendedName>
        <fullName evidence="3">Zasp-like motif domain-containing protein</fullName>
    </recommendedName>
</protein>
<organism evidence="4 5">
    <name type="scientific">Scyliorhinus torazame</name>
    <name type="common">Cloudy catshark</name>
    <name type="synonym">Catulus torazame</name>
    <dbReference type="NCBI Taxonomy" id="75743"/>
    <lineage>
        <taxon>Eukaryota</taxon>
        <taxon>Metazoa</taxon>
        <taxon>Chordata</taxon>
        <taxon>Craniata</taxon>
        <taxon>Vertebrata</taxon>
        <taxon>Chondrichthyes</taxon>
        <taxon>Elasmobranchii</taxon>
        <taxon>Galeomorphii</taxon>
        <taxon>Galeoidea</taxon>
        <taxon>Carcharhiniformes</taxon>
        <taxon>Scyliorhinidae</taxon>
        <taxon>Scyliorhinus</taxon>
    </lineage>
</organism>
<dbReference type="PANTHER" id="PTHR24214">
    <property type="entry name" value="PDZ AND LIM DOMAIN PROTEIN ZASP"/>
    <property type="match status" value="1"/>
</dbReference>
<dbReference type="Proteomes" id="UP000288216">
    <property type="component" value="Unassembled WGS sequence"/>
</dbReference>
<feature type="compositionally biased region" description="Basic and acidic residues" evidence="2">
    <location>
        <begin position="68"/>
        <end position="84"/>
    </location>
</feature>
<evidence type="ECO:0000313" key="5">
    <source>
        <dbReference type="Proteomes" id="UP000288216"/>
    </source>
</evidence>
<reference evidence="4 5" key="1">
    <citation type="journal article" date="2018" name="Nat. Ecol. Evol.">
        <title>Shark genomes provide insights into elasmobranch evolution and the origin of vertebrates.</title>
        <authorList>
            <person name="Hara Y"/>
            <person name="Yamaguchi K"/>
            <person name="Onimaru K"/>
            <person name="Kadota M"/>
            <person name="Koyanagi M"/>
            <person name="Keeley SD"/>
            <person name="Tatsumi K"/>
            <person name="Tanaka K"/>
            <person name="Motone F"/>
            <person name="Kageyama Y"/>
            <person name="Nozu R"/>
            <person name="Adachi N"/>
            <person name="Nishimura O"/>
            <person name="Nakagawa R"/>
            <person name="Tanegashima C"/>
            <person name="Kiyatake I"/>
            <person name="Matsumoto R"/>
            <person name="Murakumo K"/>
            <person name="Nishida K"/>
            <person name="Terakita A"/>
            <person name="Kuratani S"/>
            <person name="Sato K"/>
            <person name="Hyodo S Kuraku.S."/>
        </authorList>
    </citation>
    <scope>NUCLEOTIDE SEQUENCE [LARGE SCALE GENOMIC DNA]</scope>
</reference>
<keyword evidence="5" id="KW-1185">Reference proteome</keyword>
<keyword evidence="1" id="KW-0862">Zinc</keyword>
<dbReference type="GO" id="GO:0001725">
    <property type="term" value="C:stress fiber"/>
    <property type="evidence" value="ECO:0007669"/>
    <property type="project" value="TreeGrafter"/>
</dbReference>
<accession>A0A401PKX3</accession>
<evidence type="ECO:0000256" key="1">
    <source>
        <dbReference type="ARBA" id="ARBA00023038"/>
    </source>
</evidence>
<gene>
    <name evidence="4" type="ORF">scyTo_0002829</name>
</gene>
<sequence length="157" mass="17605">MTTAKTTVTSTINVPRQPKVYNTPINLYSSDNAHEVAEGQKRGLREGQSDAKQQNGSPRRYMASVQPDVHHHTLSDQSKKRLMQDTEDWQPKTGTAQSRSFCILAQMTGTEHLGGTTPASETNKKTRTKVTTIRYSPKYAQLRDWHHGVSARVLNVN</sequence>
<name>A0A401PKX3_SCYTO</name>
<dbReference type="OrthoDB" id="44841at2759"/>
<evidence type="ECO:0000313" key="4">
    <source>
        <dbReference type="EMBL" id="GCB73748.1"/>
    </source>
</evidence>
<comment type="caution">
    <text evidence="4">The sequence shown here is derived from an EMBL/GenBank/DDBJ whole genome shotgun (WGS) entry which is preliminary data.</text>
</comment>
<dbReference type="GO" id="GO:0005912">
    <property type="term" value="C:adherens junction"/>
    <property type="evidence" value="ECO:0007669"/>
    <property type="project" value="TreeGrafter"/>
</dbReference>
<dbReference type="GO" id="GO:0007507">
    <property type="term" value="P:heart development"/>
    <property type="evidence" value="ECO:0007669"/>
    <property type="project" value="TreeGrafter"/>
</dbReference>
<dbReference type="AlphaFoldDB" id="A0A401PKX3"/>
<dbReference type="GO" id="GO:0030036">
    <property type="term" value="P:actin cytoskeleton organization"/>
    <property type="evidence" value="ECO:0007669"/>
    <property type="project" value="TreeGrafter"/>
</dbReference>